<dbReference type="Proteomes" id="UP000076871">
    <property type="component" value="Unassembled WGS sequence"/>
</dbReference>
<name>A0A165BMG9_9APHY</name>
<proteinExistence type="predicted"/>
<evidence type="ECO:0000313" key="3">
    <source>
        <dbReference type="Proteomes" id="UP000076871"/>
    </source>
</evidence>
<evidence type="ECO:0000256" key="1">
    <source>
        <dbReference type="SAM" id="MobiDB-lite"/>
    </source>
</evidence>
<feature type="compositionally biased region" description="Low complexity" evidence="1">
    <location>
        <begin position="13"/>
        <end position="34"/>
    </location>
</feature>
<feature type="region of interest" description="Disordered" evidence="1">
    <location>
        <begin position="138"/>
        <end position="261"/>
    </location>
</feature>
<dbReference type="STRING" id="1314785.A0A165BMG9"/>
<dbReference type="GO" id="GO:0006355">
    <property type="term" value="P:regulation of DNA-templated transcription"/>
    <property type="evidence" value="ECO:0007669"/>
    <property type="project" value="InterPro"/>
</dbReference>
<protein>
    <recommendedName>
        <fullName evidence="4">GATA-type domain-containing protein</fullName>
    </recommendedName>
</protein>
<feature type="compositionally biased region" description="Low complexity" evidence="1">
    <location>
        <begin position="227"/>
        <end position="238"/>
    </location>
</feature>
<accession>A0A165BMG9</accession>
<dbReference type="RefSeq" id="XP_040759050.1">
    <property type="nucleotide sequence ID" value="XM_040911739.1"/>
</dbReference>
<evidence type="ECO:0008006" key="4">
    <source>
        <dbReference type="Google" id="ProtNLM"/>
    </source>
</evidence>
<dbReference type="GeneID" id="63828767"/>
<dbReference type="OrthoDB" id="515064at2759"/>
<feature type="compositionally biased region" description="Basic and acidic residues" evidence="1">
    <location>
        <begin position="146"/>
        <end position="155"/>
    </location>
</feature>
<sequence>MVVSENGTAAPLTPITPITPNDIPISSSSAAPDSKSARVVLTQKIFKKREREAKEKEYADGQHPNMIYGVWHCSNCGCPESIAVGSRKGPLGDKSQCGTCGKFWHRHRRPRPVEYNSDAEYHLNLVREAEQVRVAAKRRHPPAWAVDERAKRGQDDGEVQPATPVRPNSETWVDVPPAPQTVATTSDSNQAASPVSTASSASESPLAQRIARTNGAGHSRSAPPDAEPQQAALSAAPPTASPQPARPSAPPNSSQPISVPRWLKDAMKEMQARYPDDRFEVTQRKGNPFEFRLKCLD</sequence>
<keyword evidence="3" id="KW-1185">Reference proteome</keyword>
<feature type="region of interest" description="Disordered" evidence="1">
    <location>
        <begin position="1"/>
        <end position="36"/>
    </location>
</feature>
<dbReference type="InterPro" id="IPR013088">
    <property type="entry name" value="Znf_NHR/GATA"/>
</dbReference>
<evidence type="ECO:0000313" key="2">
    <source>
        <dbReference type="EMBL" id="KZT01310.1"/>
    </source>
</evidence>
<dbReference type="InParanoid" id="A0A165BMG9"/>
<reference evidence="2 3" key="1">
    <citation type="journal article" date="2016" name="Mol. Biol. Evol.">
        <title>Comparative Genomics of Early-Diverging Mushroom-Forming Fungi Provides Insights into the Origins of Lignocellulose Decay Capabilities.</title>
        <authorList>
            <person name="Nagy L.G."/>
            <person name="Riley R."/>
            <person name="Tritt A."/>
            <person name="Adam C."/>
            <person name="Daum C."/>
            <person name="Floudas D."/>
            <person name="Sun H."/>
            <person name="Yadav J.S."/>
            <person name="Pangilinan J."/>
            <person name="Larsson K.H."/>
            <person name="Matsuura K."/>
            <person name="Barry K."/>
            <person name="Labutti K."/>
            <person name="Kuo R."/>
            <person name="Ohm R.A."/>
            <person name="Bhattacharya S.S."/>
            <person name="Shirouzu T."/>
            <person name="Yoshinaga Y."/>
            <person name="Martin F.M."/>
            <person name="Grigoriev I.V."/>
            <person name="Hibbett D.S."/>
        </authorList>
    </citation>
    <scope>NUCLEOTIDE SEQUENCE [LARGE SCALE GENOMIC DNA]</scope>
    <source>
        <strain evidence="2 3">93-53</strain>
    </source>
</reference>
<dbReference type="EMBL" id="KV427666">
    <property type="protein sequence ID" value="KZT01310.1"/>
    <property type="molecule type" value="Genomic_DNA"/>
</dbReference>
<dbReference type="Gene3D" id="3.30.50.10">
    <property type="entry name" value="Erythroid Transcription Factor GATA-1, subunit A"/>
    <property type="match status" value="1"/>
</dbReference>
<gene>
    <name evidence="2" type="ORF">LAESUDRAFT_752702</name>
</gene>
<feature type="compositionally biased region" description="Low complexity" evidence="1">
    <location>
        <begin position="191"/>
        <end position="207"/>
    </location>
</feature>
<feature type="compositionally biased region" description="Pro residues" evidence="1">
    <location>
        <begin position="239"/>
        <end position="250"/>
    </location>
</feature>
<feature type="compositionally biased region" description="Polar residues" evidence="1">
    <location>
        <begin position="181"/>
        <end position="190"/>
    </location>
</feature>
<dbReference type="AlphaFoldDB" id="A0A165BMG9"/>
<organism evidence="2 3">
    <name type="scientific">Laetiporus sulphureus 93-53</name>
    <dbReference type="NCBI Taxonomy" id="1314785"/>
    <lineage>
        <taxon>Eukaryota</taxon>
        <taxon>Fungi</taxon>
        <taxon>Dikarya</taxon>
        <taxon>Basidiomycota</taxon>
        <taxon>Agaricomycotina</taxon>
        <taxon>Agaricomycetes</taxon>
        <taxon>Polyporales</taxon>
        <taxon>Laetiporus</taxon>
    </lineage>
</organism>
<dbReference type="GO" id="GO:0008270">
    <property type="term" value="F:zinc ion binding"/>
    <property type="evidence" value="ECO:0007669"/>
    <property type="project" value="InterPro"/>
</dbReference>